<dbReference type="CDD" id="cd01895">
    <property type="entry name" value="EngA2"/>
    <property type="match status" value="1"/>
</dbReference>
<evidence type="ECO:0000256" key="10">
    <source>
        <dbReference type="RuleBase" id="RU004481"/>
    </source>
</evidence>
<keyword evidence="4 10" id="KW-0677">Repeat</keyword>
<dbReference type="InterPro" id="IPR031166">
    <property type="entry name" value="G_ENGA"/>
</dbReference>
<feature type="compositionally biased region" description="Basic residues" evidence="11">
    <location>
        <begin position="466"/>
        <end position="476"/>
    </location>
</feature>
<keyword evidence="5 8" id="KW-0547">Nucleotide-binding</keyword>
<feature type="binding site" evidence="8">
    <location>
        <begin position="303"/>
        <end position="306"/>
    </location>
    <ligand>
        <name>GTP</name>
        <dbReference type="ChEBI" id="CHEBI:37565"/>
        <label>2</label>
    </ligand>
</feature>
<sequence>MKPVITIVGRPNVGKSTLFNRLTRSRTALVADIPGLTRDRQYGDGRVGDRPYLVVDTGGVVEELTGTQSGGKNLSDSVMAQTRQALAEADAIIFLVDARDGVQTGDRVLAADLRRLGKPIVLAVNKAEGIDPAVAGAEFHALGLGEPSAVSASHGDGVEQMLARALARVPLAEVPPLSGDQAKIPHIAVIGRPNAGKSTLVNALLGESRVIVGDQPGTTRDSIHVPLERHGASYVLIDTAGVRRRARIEDTLEKFSVVKTLQAIDEANVVIMVLDAHAGVADQDAGLAGYALEQGRAMVVAVNKWDLLETEQRERFRWELDRKLGFLDFARIHFISALTGKGVGELFRSIDAAFESAHRALSTPKLNRALTAAIQANPPPMVRGRRIRLKYAHQGGKNPPRIIIHGNQVSALSATYRRYLAKAFRESFKLVGTPVLVECRQEANPYKGRPEGKRRKPRPSASQQRKIQRKKVNQHA</sequence>
<dbReference type="PANTHER" id="PTHR43834:SF6">
    <property type="entry name" value="GTPASE DER"/>
    <property type="match status" value="1"/>
</dbReference>
<dbReference type="GO" id="GO:0005525">
    <property type="term" value="F:GTP binding"/>
    <property type="evidence" value="ECO:0007669"/>
    <property type="project" value="UniProtKB-UniRule"/>
</dbReference>
<comment type="function">
    <text evidence="8 10">GTPase that plays an essential role in the late steps of ribosome biogenesis.</text>
</comment>
<dbReference type="Gene3D" id="3.40.50.300">
    <property type="entry name" value="P-loop containing nucleotide triphosphate hydrolases"/>
    <property type="match status" value="2"/>
</dbReference>
<dbReference type="PANTHER" id="PTHR43834">
    <property type="entry name" value="GTPASE DER"/>
    <property type="match status" value="1"/>
</dbReference>
<evidence type="ECO:0000256" key="11">
    <source>
        <dbReference type="SAM" id="MobiDB-lite"/>
    </source>
</evidence>
<feature type="domain" description="EngA-type G" evidence="12">
    <location>
        <begin position="185"/>
        <end position="358"/>
    </location>
</feature>
<proteinExistence type="inferred from homology"/>
<organism evidence="13 14">
    <name type="scientific">Candidatus Muproteobacteria bacterium RBG_16_64_10</name>
    <dbReference type="NCBI Taxonomy" id="1817757"/>
    <lineage>
        <taxon>Bacteria</taxon>
        <taxon>Pseudomonadati</taxon>
        <taxon>Pseudomonadota</taxon>
        <taxon>Candidatus Muproteobacteria</taxon>
    </lineage>
</organism>
<dbReference type="CDD" id="cd01894">
    <property type="entry name" value="EngA1"/>
    <property type="match status" value="1"/>
</dbReference>
<dbReference type="NCBIfam" id="TIGR03594">
    <property type="entry name" value="GTPase_EngA"/>
    <property type="match status" value="1"/>
</dbReference>
<dbReference type="InterPro" id="IPR006073">
    <property type="entry name" value="GTP-bd"/>
</dbReference>
<feature type="region of interest" description="Disordered" evidence="11">
    <location>
        <begin position="443"/>
        <end position="476"/>
    </location>
</feature>
<feature type="domain" description="EngA-type G" evidence="12">
    <location>
        <begin position="3"/>
        <end position="173"/>
    </location>
</feature>
<comment type="similarity">
    <text evidence="1 8 9 10">Belongs to the TRAFAC class TrmE-Era-EngA-EngB-Septin-like GTPase superfamily. EngA (Der) GTPase family.</text>
</comment>
<keyword evidence="6 8" id="KW-0342">GTP-binding</keyword>
<comment type="subunit">
    <text evidence="8">Associates with the 50S ribosomal subunit.</text>
</comment>
<evidence type="ECO:0000256" key="3">
    <source>
        <dbReference type="ARBA" id="ARBA00022517"/>
    </source>
</evidence>
<comment type="caution">
    <text evidence="13">The sequence shown here is derived from an EMBL/GenBank/DDBJ whole genome shotgun (WGS) entry which is preliminary data.</text>
</comment>
<evidence type="ECO:0000256" key="7">
    <source>
        <dbReference type="ARBA" id="ARBA00032345"/>
    </source>
</evidence>
<dbReference type="EMBL" id="MFSR01000068">
    <property type="protein sequence ID" value="OGI38565.1"/>
    <property type="molecule type" value="Genomic_DNA"/>
</dbReference>
<dbReference type="InterPro" id="IPR032859">
    <property type="entry name" value="KH_dom-like"/>
</dbReference>
<protein>
    <recommendedName>
        <fullName evidence="2 8">GTPase Der</fullName>
    </recommendedName>
    <alternativeName>
        <fullName evidence="7 8">GTP-binding protein EngA</fullName>
    </alternativeName>
</protein>
<dbReference type="InterPro" id="IPR015946">
    <property type="entry name" value="KH_dom-like_a/b"/>
</dbReference>
<feature type="binding site" evidence="8">
    <location>
        <begin position="9"/>
        <end position="16"/>
    </location>
    <ligand>
        <name>GTP</name>
        <dbReference type="ChEBI" id="CHEBI:37565"/>
        <label>1</label>
    </ligand>
</feature>
<evidence type="ECO:0000256" key="2">
    <source>
        <dbReference type="ARBA" id="ARBA00020953"/>
    </source>
</evidence>
<dbReference type="PROSITE" id="PS51712">
    <property type="entry name" value="G_ENGA"/>
    <property type="match status" value="2"/>
</dbReference>
<dbReference type="InterPro" id="IPR027417">
    <property type="entry name" value="P-loop_NTPase"/>
</dbReference>
<dbReference type="FunFam" id="3.30.300.20:FF:000004">
    <property type="entry name" value="GTPase Der"/>
    <property type="match status" value="1"/>
</dbReference>
<evidence type="ECO:0000259" key="12">
    <source>
        <dbReference type="PROSITE" id="PS51712"/>
    </source>
</evidence>
<dbReference type="NCBIfam" id="TIGR00231">
    <property type="entry name" value="small_GTP"/>
    <property type="match status" value="2"/>
</dbReference>
<dbReference type="InterPro" id="IPR003593">
    <property type="entry name" value="AAA+_ATPase"/>
</dbReference>
<dbReference type="Pfam" id="PF01926">
    <property type="entry name" value="MMR_HSR1"/>
    <property type="match status" value="2"/>
</dbReference>
<dbReference type="Pfam" id="PF14714">
    <property type="entry name" value="KH_dom-like"/>
    <property type="match status" value="1"/>
</dbReference>
<feature type="binding site" evidence="8">
    <location>
        <begin position="191"/>
        <end position="198"/>
    </location>
    <ligand>
        <name>GTP</name>
        <dbReference type="ChEBI" id="CHEBI:37565"/>
        <label>2</label>
    </ligand>
</feature>
<evidence type="ECO:0000256" key="1">
    <source>
        <dbReference type="ARBA" id="ARBA00008279"/>
    </source>
</evidence>
<evidence type="ECO:0000256" key="5">
    <source>
        <dbReference type="ARBA" id="ARBA00022741"/>
    </source>
</evidence>
<dbReference type="GO" id="GO:0042254">
    <property type="term" value="P:ribosome biogenesis"/>
    <property type="evidence" value="ECO:0007669"/>
    <property type="project" value="UniProtKB-KW"/>
</dbReference>
<keyword evidence="3 8" id="KW-0690">Ribosome biogenesis</keyword>
<dbReference type="AlphaFoldDB" id="A0A1F6T0Q6"/>
<evidence type="ECO:0000313" key="13">
    <source>
        <dbReference type="EMBL" id="OGI38565.1"/>
    </source>
</evidence>
<evidence type="ECO:0000256" key="6">
    <source>
        <dbReference type="ARBA" id="ARBA00023134"/>
    </source>
</evidence>
<dbReference type="HAMAP" id="MF_00195">
    <property type="entry name" value="GTPase_Der"/>
    <property type="match status" value="1"/>
</dbReference>
<dbReference type="PRINTS" id="PR00326">
    <property type="entry name" value="GTP1OBG"/>
</dbReference>
<dbReference type="SUPFAM" id="SSF52540">
    <property type="entry name" value="P-loop containing nucleoside triphosphate hydrolases"/>
    <property type="match status" value="2"/>
</dbReference>
<feature type="binding site" evidence="8">
    <location>
        <begin position="238"/>
        <end position="242"/>
    </location>
    <ligand>
        <name>GTP</name>
        <dbReference type="ChEBI" id="CHEBI:37565"/>
        <label>2</label>
    </ligand>
</feature>
<dbReference type="FunFam" id="3.40.50.300:FF:000040">
    <property type="entry name" value="GTPase Der"/>
    <property type="match status" value="1"/>
</dbReference>
<accession>A0A1F6T0Q6</accession>
<dbReference type="PIRSF" id="PIRSF006485">
    <property type="entry name" value="GTP-binding_EngA"/>
    <property type="match status" value="1"/>
</dbReference>
<reference evidence="13 14" key="1">
    <citation type="journal article" date="2016" name="Nat. Commun.">
        <title>Thousands of microbial genomes shed light on interconnected biogeochemical processes in an aquifer system.</title>
        <authorList>
            <person name="Anantharaman K."/>
            <person name="Brown C.T."/>
            <person name="Hug L.A."/>
            <person name="Sharon I."/>
            <person name="Castelle C.J."/>
            <person name="Probst A.J."/>
            <person name="Thomas B.C."/>
            <person name="Singh A."/>
            <person name="Wilkins M.J."/>
            <person name="Karaoz U."/>
            <person name="Brodie E.L."/>
            <person name="Williams K.H."/>
            <person name="Hubbard S.S."/>
            <person name="Banfield J.F."/>
        </authorList>
    </citation>
    <scope>NUCLEOTIDE SEQUENCE [LARGE SCALE GENOMIC DNA]</scope>
</reference>
<feature type="binding site" evidence="8">
    <location>
        <begin position="56"/>
        <end position="60"/>
    </location>
    <ligand>
        <name>GTP</name>
        <dbReference type="ChEBI" id="CHEBI:37565"/>
        <label>1</label>
    </ligand>
</feature>
<dbReference type="GO" id="GO:0043022">
    <property type="term" value="F:ribosome binding"/>
    <property type="evidence" value="ECO:0007669"/>
    <property type="project" value="TreeGrafter"/>
</dbReference>
<dbReference type="InterPro" id="IPR005225">
    <property type="entry name" value="Small_GTP-bd"/>
</dbReference>
<dbReference type="Proteomes" id="UP000179334">
    <property type="component" value="Unassembled WGS sequence"/>
</dbReference>
<dbReference type="SMART" id="SM00382">
    <property type="entry name" value="AAA"/>
    <property type="match status" value="2"/>
</dbReference>
<dbReference type="InterPro" id="IPR016484">
    <property type="entry name" value="GTPase_Der"/>
</dbReference>
<evidence type="ECO:0000256" key="8">
    <source>
        <dbReference type="HAMAP-Rule" id="MF_00195"/>
    </source>
</evidence>
<gene>
    <name evidence="8" type="primary">der</name>
    <name evidence="13" type="ORF">A2V91_00100</name>
</gene>
<evidence type="ECO:0000256" key="9">
    <source>
        <dbReference type="PROSITE-ProRule" id="PRU01049"/>
    </source>
</evidence>
<dbReference type="Gene3D" id="3.30.300.20">
    <property type="match status" value="1"/>
</dbReference>
<evidence type="ECO:0000256" key="4">
    <source>
        <dbReference type="ARBA" id="ARBA00022737"/>
    </source>
</evidence>
<evidence type="ECO:0000313" key="14">
    <source>
        <dbReference type="Proteomes" id="UP000179334"/>
    </source>
</evidence>
<name>A0A1F6T0Q6_9PROT</name>
<feature type="binding site" evidence="8">
    <location>
        <begin position="125"/>
        <end position="128"/>
    </location>
    <ligand>
        <name>GTP</name>
        <dbReference type="ChEBI" id="CHEBI:37565"/>
        <label>1</label>
    </ligand>
</feature>